<reference evidence="1" key="7">
    <citation type="journal article" date="1991" name="J. Bacteriol.">
        <title>Three short fragments of Rts1 DNA are responsible for the temperature-sensitive growth phenotype (Tsg) of host bacteria.</title>
        <authorList>
            <person name="Mochida S."/>
            <person name="Tsuchiya H."/>
            <person name="Mori K."/>
            <person name="Kaji A."/>
        </authorList>
    </citation>
    <scope>NUCLEOTIDE SEQUENCE</scope>
    <source>
        <strain evidence="1">UR-75</strain>
        <plasmid evidence="1">Rts1</plasmid>
    </source>
</reference>
<reference evidence="1" key="2">
    <citation type="journal article" date="1983" name="J. Bacteriol.">
        <title>Nucleotide sequence of an incompatibility region of mini-Rts1 that contains five direct repeats.</title>
        <authorList>
            <person name="Kamio Y."/>
            <person name="Terawaki Y."/>
        </authorList>
    </citation>
    <scope>NUCLEOTIDE SEQUENCE</scope>
    <source>
        <strain evidence="1">UR-75</strain>
        <plasmid evidence="1">Rts1</plasmid>
    </source>
</reference>
<reference evidence="1" key="1">
    <citation type="journal article" date="1968" name="Nature">
        <title>Temperature sensitivity of cell growth in Escherichia coli associated with the temperature sensitive R(KM) factor.</title>
        <authorList>
            <person name="Terawaki Y."/>
            <person name="Kakizawa Y."/>
            <person name="Takayasu H."/>
            <person name="Yoshikawa M."/>
        </authorList>
    </citation>
    <scope>NUCLEOTIDE SEQUENCE</scope>
    <source>
        <strain evidence="1">UR-75</strain>
        <plasmid evidence="1">Rts1</plasmid>
    </source>
</reference>
<reference evidence="1" key="4">
    <citation type="journal article" date="1985" name="J. Bacteriol.">
        <title>Organization of the Tn6-related kanamycin resistance transposon Tn2680 carrying two copies of IS26 and an IS903 variant, IS903. B.</title>
        <authorList>
            <person name="Mollet B."/>
            <person name="Clerget M."/>
            <person name="Meyer J."/>
            <person name="Iida S."/>
        </authorList>
    </citation>
    <scope>NUCLEOTIDE SEQUENCE</scope>
    <source>
        <strain evidence="1">UR-75</strain>
        <plasmid evidence="1">Rts1</plasmid>
    </source>
</reference>
<gene>
    <name evidence="1" type="primary">orf51</name>
</gene>
<sequence>MMCCIPFKKEVNLSLFFSGKCHRRRALDTPLLLVNKTNGYSKDLEANRHDDVTAVITEPDFHPC</sequence>
<keyword evidence="1" id="KW-0614">Plasmid</keyword>
<reference evidence="1" key="5">
    <citation type="journal article" date="1988" name="J. Bacteriol.">
        <title>Nucleotide sequence of an Rts1 fragment causing temperature-dependent instability.</title>
        <authorList>
            <person name="Tanaka M."/>
            <person name="Okawa N."/>
            <person name="Mori K."/>
            <person name="Suyama Y."/>
            <person name="Kaji A."/>
        </authorList>
    </citation>
    <scope>NUCLEOTIDE SEQUENCE</scope>
    <source>
        <strain evidence="1">UR-75</strain>
        <plasmid evidence="1">Rts1</plasmid>
    </source>
</reference>
<reference evidence="1" key="10">
    <citation type="journal article" date="2002" name="J. Bacteriol.">
        <title>Complete nucleotide sequence of plasmid Rts1: implications for evolution of large plasmid Genomes.</title>
        <authorList>
            <person name="Murata T."/>
            <person name="Ohnishi M."/>
            <person name="Ara T."/>
            <person name="Kaneko J."/>
            <person name="Han C.-G."/>
            <person name="Li Y.F."/>
            <person name="Takashima K."/>
            <person name="Nojima H."/>
            <person name="Nakayama K."/>
            <person name="Kaji A."/>
            <person name="Kamio Y."/>
            <person name="Miki T."/>
            <person name="Mori H."/>
            <person name="Ohtsubo E."/>
            <person name="Terawaki Y."/>
            <person name="Hayashi T."/>
        </authorList>
    </citation>
    <scope>NUCLEOTIDE SEQUENCE</scope>
    <source>
        <strain evidence="1">UR-75</strain>
        <plasmid evidence="1">Rts1</plasmid>
    </source>
</reference>
<geneLocation type="plasmid" evidence="1">
    <name>Rts1</name>
</geneLocation>
<reference evidence="1" key="3">
    <citation type="journal article" date="1984" name="J. Bacteriol.">
        <title>Complete nucleotide sequence of mini-Rts1 and its copy mutant.</title>
        <authorList>
            <person name="Kamio Y."/>
            <person name="Tabuchi A."/>
            <person name="Itoh Y."/>
            <person name="Katagiri H."/>
            <person name="Terawaki Y."/>
        </authorList>
    </citation>
    <scope>NUCLEOTIDE SEQUENCE</scope>
    <source>
        <strain evidence="1">UR-75</strain>
        <plasmid evidence="1">Rts1</plasmid>
    </source>
</reference>
<accession>Q8KK86</accession>
<reference evidence="1" key="9">
    <citation type="journal article" date="1996" name="Biochem. Biophys. Res. Commun.">
        <title>A new plasmid-encoded proteic killer gene system: cloning, sequencing, and analyzing hig locus of plasmid Rts1.</title>
        <authorList>
            <person name="Tian Q.B."/>
            <person name="Ohnishi M."/>
            <person name="Tabuchi A."/>
            <person name="Terawaki Y."/>
        </authorList>
    </citation>
    <scope>NUCLEOTIDE SEQUENCE</scope>
    <source>
        <strain evidence="1">UR-75</strain>
        <plasmid evidence="1">Rts1</plasmid>
    </source>
</reference>
<dbReference type="EMBL" id="AP004237">
    <property type="protein sequence ID" value="BAB93614.1"/>
    <property type="molecule type" value="Genomic_DNA"/>
</dbReference>
<name>Q8KK86_PROVU</name>
<protein>
    <submittedName>
        <fullName evidence="1">Uncharacterized protein</fullName>
    </submittedName>
</protein>
<evidence type="ECO:0000313" key="1">
    <source>
        <dbReference type="EMBL" id="BAB93614.1"/>
    </source>
</evidence>
<organism evidence="1">
    <name type="scientific">Proteus vulgaris</name>
    <dbReference type="NCBI Taxonomy" id="585"/>
    <lineage>
        <taxon>Bacteria</taxon>
        <taxon>Pseudomonadati</taxon>
        <taxon>Pseudomonadota</taxon>
        <taxon>Gammaproteobacteria</taxon>
        <taxon>Enterobacterales</taxon>
        <taxon>Morganellaceae</taxon>
        <taxon>Proteus</taxon>
    </lineage>
</organism>
<dbReference type="AlphaFoldDB" id="Q8KK86"/>
<reference evidence="1" key="6">
    <citation type="journal article" date="1988" name="Plasmid">
        <title>Nucleotide sequence and copy control function of the extension of the incI region (incI-b) of Rts 1.</title>
        <authorList>
            <person name="Nozue H."/>
            <person name="Tsuchiya K."/>
            <person name="Kamio Y."/>
        </authorList>
    </citation>
    <scope>NUCLEOTIDE SEQUENCE</scope>
    <source>
        <strain evidence="1">UR-75</strain>
        <plasmid evidence="1">Rts1</plasmid>
    </source>
</reference>
<reference evidence="1" key="8">
    <citation type="journal article" date="1994" name="J. Mol. Biol.">
        <title>Molecular cloning and expression of a novel hydroxymethylcytosine-specific restriction enzyme (PvuRts1I) modulated by glucosylation of DNA.</title>
        <authorList>
            <person name="Janosi L."/>
            <person name="Yonemitsu H."/>
            <person name="Hong H."/>
            <person name="Kaji A."/>
        </authorList>
    </citation>
    <scope>NUCLEOTIDE SEQUENCE</scope>
    <source>
        <strain evidence="1">UR-75</strain>
        <plasmid evidence="1">Rts1</plasmid>
    </source>
</reference>
<proteinExistence type="predicted"/>